<feature type="compositionally biased region" description="Polar residues" evidence="3">
    <location>
        <begin position="203"/>
        <end position="215"/>
    </location>
</feature>
<dbReference type="InterPro" id="IPR052457">
    <property type="entry name" value="Ankyrin-DD_containing_protein"/>
</dbReference>
<dbReference type="OrthoDB" id="410095at2759"/>
<feature type="coiled-coil region" evidence="2">
    <location>
        <begin position="562"/>
        <end position="589"/>
    </location>
</feature>
<dbReference type="SUPFAM" id="SSF48403">
    <property type="entry name" value="Ankyrin repeat"/>
    <property type="match status" value="1"/>
</dbReference>
<keyword evidence="2" id="KW-0175">Coiled coil</keyword>
<dbReference type="SMART" id="SM00248">
    <property type="entry name" value="ANK"/>
    <property type="match status" value="3"/>
</dbReference>
<feature type="region of interest" description="Disordered" evidence="3">
    <location>
        <begin position="759"/>
        <end position="783"/>
    </location>
</feature>
<accession>A0A078AP47</accession>
<keyword evidence="1" id="KW-0040">ANK repeat</keyword>
<dbReference type="PROSITE" id="PS50088">
    <property type="entry name" value="ANK_REPEAT"/>
    <property type="match status" value="2"/>
</dbReference>
<feature type="compositionally biased region" description="Polar residues" evidence="3">
    <location>
        <begin position="634"/>
        <end position="651"/>
    </location>
</feature>
<feature type="coiled-coil region" evidence="2">
    <location>
        <begin position="269"/>
        <end position="324"/>
    </location>
</feature>
<feature type="compositionally biased region" description="Polar residues" evidence="3">
    <location>
        <begin position="229"/>
        <end position="241"/>
    </location>
</feature>
<reference evidence="4 5" key="1">
    <citation type="submission" date="2014-06" db="EMBL/GenBank/DDBJ databases">
        <authorList>
            <person name="Swart Estienne"/>
        </authorList>
    </citation>
    <scope>NUCLEOTIDE SEQUENCE [LARGE SCALE GENOMIC DNA]</scope>
    <source>
        <strain evidence="4 5">130c</strain>
    </source>
</reference>
<evidence type="ECO:0000256" key="3">
    <source>
        <dbReference type="SAM" id="MobiDB-lite"/>
    </source>
</evidence>
<feature type="compositionally biased region" description="Polar residues" evidence="3">
    <location>
        <begin position="186"/>
        <end position="196"/>
    </location>
</feature>
<evidence type="ECO:0000313" key="5">
    <source>
        <dbReference type="Proteomes" id="UP000039865"/>
    </source>
</evidence>
<feature type="coiled-coil region" evidence="2">
    <location>
        <begin position="948"/>
        <end position="1003"/>
    </location>
</feature>
<dbReference type="EMBL" id="CCKQ01012528">
    <property type="protein sequence ID" value="CDW84155.1"/>
    <property type="molecule type" value="Genomic_DNA"/>
</dbReference>
<evidence type="ECO:0000256" key="2">
    <source>
        <dbReference type="SAM" id="Coils"/>
    </source>
</evidence>
<dbReference type="Gene3D" id="1.25.40.20">
    <property type="entry name" value="Ankyrin repeat-containing domain"/>
    <property type="match status" value="2"/>
</dbReference>
<dbReference type="Pfam" id="PF00023">
    <property type="entry name" value="Ank"/>
    <property type="match status" value="1"/>
</dbReference>
<feature type="compositionally biased region" description="Basic and acidic residues" evidence="3">
    <location>
        <begin position="816"/>
        <end position="829"/>
    </location>
</feature>
<evidence type="ECO:0000313" key="4">
    <source>
        <dbReference type="EMBL" id="CDW84155.1"/>
    </source>
</evidence>
<dbReference type="PANTHER" id="PTHR24125">
    <property type="entry name" value="ANKYRIN REPEAT AND DEATH DOMAIN-CONTAINING PROTEIN"/>
    <property type="match status" value="1"/>
</dbReference>
<keyword evidence="5" id="KW-1185">Reference proteome</keyword>
<dbReference type="InterPro" id="IPR002110">
    <property type="entry name" value="Ankyrin_rpt"/>
</dbReference>
<proteinExistence type="predicted"/>
<dbReference type="PROSITE" id="PS50297">
    <property type="entry name" value="ANK_REP_REGION"/>
    <property type="match status" value="2"/>
</dbReference>
<feature type="repeat" description="ANK" evidence="1">
    <location>
        <begin position="114"/>
        <end position="138"/>
    </location>
</feature>
<feature type="region of interest" description="Disordered" evidence="3">
    <location>
        <begin position="392"/>
        <end position="418"/>
    </location>
</feature>
<dbReference type="Pfam" id="PF12796">
    <property type="entry name" value="Ank_2"/>
    <property type="match status" value="1"/>
</dbReference>
<evidence type="ECO:0000256" key="1">
    <source>
        <dbReference type="PROSITE-ProRule" id="PRU00023"/>
    </source>
</evidence>
<feature type="region of interest" description="Disordered" evidence="3">
    <location>
        <begin position="633"/>
        <end position="667"/>
    </location>
</feature>
<name>A0A078AP47_STYLE</name>
<dbReference type="InParanoid" id="A0A078AP47"/>
<sequence>MLHCEEGNIQEVRKIVEDGRNNFVQDIDIEYKNESGLTPLALALKYRRKPIAEYLINKGANVNSLNKVITKLFADIYQFQAKQSILFNTCYDNYAEGLRLLINNKADVNQQDHRGWTPLMIAAHKSLNEIVDILINEGGVDVAITDKFGKKAQDRAGNSEIFYMLSSAAIEKRMRDASSSKRQSKSKVTSRQNNRSSSKKITLRQVNDSYQNENNRLSDEVFKIEEGQQKPNQTRNRLTSQHKSQIFVSSTQDKPAQLDTIDHIKTLLYQVLKNHLSNMTDKINQTEQSLILQQIQKELASYENQIAEKIMKALQNMNLKLQKEITNFVNLKIRIAYLKSGINKVGSIDIEETFFNELEDLILLKLDDLENQVETEIQNSKVHSPRQEYVRQQNLTHVSNKKNNQSAKKKKKSSSKSMNQHGLTFISNVLQDDITMINNEQDVSQELKTMFLNSKDKQEIEKVKRELTNVLSQELEMVSQNLGERSESNVKEIATKQFKLLLSKIQSQLKQSVQDISANLQKRVETLVQERMTRLSAEVKQKISKNLQNGVIQPNQRFQYSKERVLQGLQEREEQCKQLLQQIGDFQKTELNSLVQQAKHKQGVKQMQAYKENEAPHSKQRLSIMDQKYHDAQKSGSTNTTHASVKKQTLQTDDRKSRFGSGQFDQNAINSYNDSIKAHVVNKTDSNGCNQQQNQSFDFAQLDQYDYLPSSRQEYRQGDQHILTLNNEIQDQQNLPPNSQHDSKLQKLKHKYQNRQKAESIHQEVSQNYQGPYNDPSFREGGIASSSSLMMFNRNHEQNQQGKLCCRPSPKKQRVEHKFQTPRTYEDYKASASQSKTFDKSQNKSPFNQDKTKRTAIQNHKQQSPKTKKHNTKLKRNSSSNSQYNIIVHPADRIEVQQNENYTLLTTVDKERSQLIEVQDKKRMMTDCEENKSLEMTCTKEAQSQLRVQENEKSLQKSQSTLSQYEREIEEIMRCNSNLSEENKELIELRNRIQRRIENSKKAQKS</sequence>
<dbReference type="InterPro" id="IPR036770">
    <property type="entry name" value="Ankyrin_rpt-contain_sf"/>
</dbReference>
<dbReference type="Proteomes" id="UP000039865">
    <property type="component" value="Unassembled WGS sequence"/>
</dbReference>
<feature type="region of interest" description="Disordered" evidence="3">
    <location>
        <begin position="799"/>
        <end position="880"/>
    </location>
</feature>
<feature type="compositionally biased region" description="Basic and acidic residues" evidence="3">
    <location>
        <begin position="216"/>
        <end position="228"/>
    </location>
</feature>
<feature type="compositionally biased region" description="Basic residues" evidence="3">
    <location>
        <begin position="866"/>
        <end position="876"/>
    </location>
</feature>
<feature type="repeat" description="ANK" evidence="1">
    <location>
        <begin position="35"/>
        <end position="67"/>
    </location>
</feature>
<feature type="region of interest" description="Disordered" evidence="3">
    <location>
        <begin position="174"/>
        <end position="241"/>
    </location>
</feature>
<dbReference type="AlphaFoldDB" id="A0A078AP47"/>
<gene>
    <name evidence="4" type="primary">Contig9784.g10463</name>
    <name evidence="4" type="ORF">STYLEM_13212</name>
</gene>
<organism evidence="4 5">
    <name type="scientific">Stylonychia lemnae</name>
    <name type="common">Ciliate</name>
    <dbReference type="NCBI Taxonomy" id="5949"/>
    <lineage>
        <taxon>Eukaryota</taxon>
        <taxon>Sar</taxon>
        <taxon>Alveolata</taxon>
        <taxon>Ciliophora</taxon>
        <taxon>Intramacronucleata</taxon>
        <taxon>Spirotrichea</taxon>
        <taxon>Stichotrichia</taxon>
        <taxon>Sporadotrichida</taxon>
        <taxon>Oxytrichidae</taxon>
        <taxon>Stylonychinae</taxon>
        <taxon>Stylonychia</taxon>
    </lineage>
</organism>
<feature type="compositionally biased region" description="Polar residues" evidence="3">
    <location>
        <begin position="843"/>
        <end position="865"/>
    </location>
</feature>
<dbReference type="PANTHER" id="PTHR24125:SF5">
    <property type="entry name" value="ANKYRIN REPEAT PROTEIN"/>
    <property type="match status" value="1"/>
</dbReference>
<protein>
    <submittedName>
        <fullName evidence="4">Consensus ankyrin repeat-containing protein</fullName>
    </submittedName>
</protein>